<name>A0A5J4VBP5_9EUKA</name>
<dbReference type="InterPro" id="IPR011050">
    <property type="entry name" value="Pectin_lyase_fold/virulence"/>
</dbReference>
<organism evidence="1 2">
    <name type="scientific">Streblomastix strix</name>
    <dbReference type="NCBI Taxonomy" id="222440"/>
    <lineage>
        <taxon>Eukaryota</taxon>
        <taxon>Metamonada</taxon>
        <taxon>Preaxostyla</taxon>
        <taxon>Oxymonadida</taxon>
        <taxon>Streblomastigidae</taxon>
        <taxon>Streblomastix</taxon>
    </lineage>
</organism>
<evidence type="ECO:0000313" key="1">
    <source>
        <dbReference type="EMBL" id="KAA6379953.1"/>
    </source>
</evidence>
<gene>
    <name evidence="1" type="ORF">EZS28_024520</name>
</gene>
<dbReference type="AlphaFoldDB" id="A0A5J4VBP5"/>
<protein>
    <submittedName>
        <fullName evidence="1">Uncharacterized protein</fullName>
    </submittedName>
</protein>
<dbReference type="SUPFAM" id="SSF51126">
    <property type="entry name" value="Pectin lyase-like"/>
    <property type="match status" value="1"/>
</dbReference>
<accession>A0A5J4VBP5</accession>
<dbReference type="Gene3D" id="2.160.20.10">
    <property type="entry name" value="Single-stranded right-handed beta-helix, Pectin lyase-like"/>
    <property type="match status" value="1"/>
</dbReference>
<reference evidence="1 2" key="1">
    <citation type="submission" date="2019-03" db="EMBL/GenBank/DDBJ databases">
        <title>Single cell metagenomics reveals metabolic interactions within the superorganism composed of flagellate Streblomastix strix and complex community of Bacteroidetes bacteria on its surface.</title>
        <authorList>
            <person name="Treitli S.C."/>
            <person name="Kolisko M."/>
            <person name="Husnik F."/>
            <person name="Keeling P."/>
            <person name="Hampl V."/>
        </authorList>
    </citation>
    <scope>NUCLEOTIDE SEQUENCE [LARGE SCALE GENOMIC DNA]</scope>
    <source>
        <strain evidence="1">ST1C</strain>
    </source>
</reference>
<dbReference type="Proteomes" id="UP000324800">
    <property type="component" value="Unassembled WGS sequence"/>
</dbReference>
<sequence>MEKNKVLLVFKRGSQRSGIFNICAHYKTKRGMRAVLLLALSAIVIGVQDHPSSKLPESTLVLTSEPAAIQYEKQSADFDLQKESDQTENVHVHVSNDVENECIYKVSQSSIDTYVRSSIQRIINESSCSSIEISLIDKEHDEQVNISRRMSIAIDGDARNTENELIQTIWKVQRYYRQIISLQDSNLTLSNIVFRFTLVYNFSSLIVSPSYSIIYINNTNANLTLKNCIFKGFGLNRTEISSMIDSNITYKMEIDNCSFSDIVGRNALNISNCTLFTVKKCKFTDIVGSYYSGAIYLYFSTSRTVTYDISDNIFERCINYFSSNNGNNAGAIYITFNQESQAPIIKINNNYFKDCLGFYTGGIYLSYVTAYILEVQNNIFEGNRIQSSNTHSDAYIYKRGSDTLLPNASEYIKTVFSGSVSSQTNSVYNYYYYSYSGSLSLGILSYPSFERKFISQDETQDYISISAAIGIDNTQLELEARIVGLIHSEQIIIGENKGWMRNRITIIGDENRTRQRVTLSEGSENEGENQYIILIEDSVVGDIIIQNFEMQRQNCGFLKAEGGKSIALRECSFFGGDTIIHNSPVRFEITLCDFIGNSQLSEINSFVSATKGTIDIFYSTFYQGSFSGQGSGCVVCSQQCSACLIDGCQFLHNILGAGSSAIAVTTLNCLQLSVQGNSFSRTVFSDFGINNPIKGHFIRSISSKINISHTDFTDASFACGGNAIKIDEQLPSEITLLKCNFIGLRGINNRRSICIQASLSSLNGFKFNCHNCSFSECSFSGTEQVIGNSITISSQESLVLDVNREILFQYCEFRRNTGSGLGGAIGFNIEAQQSNIYNLANVQIELYVSSSGSSNNDGTKARPFNNITYAIARLANYQSQLQPLERTIFILNETCDAYLTIDAQDEWTNENYMDKVADLFKGSTSPVNQSIAVQVRFTNQTITPKQNITLPTEIDQDDQQPTTPEIVCEQECIPTETTPITECECQMIGDPRSECQSQYPLICTSKGYPSPDCICPSESVTSGYTKAQCERDKFCS</sequence>
<comment type="caution">
    <text evidence="1">The sequence shown here is derived from an EMBL/GenBank/DDBJ whole genome shotgun (WGS) entry which is preliminary data.</text>
</comment>
<evidence type="ECO:0000313" key="2">
    <source>
        <dbReference type="Proteomes" id="UP000324800"/>
    </source>
</evidence>
<dbReference type="EMBL" id="SNRW01008178">
    <property type="protein sequence ID" value="KAA6379953.1"/>
    <property type="molecule type" value="Genomic_DNA"/>
</dbReference>
<feature type="non-terminal residue" evidence="1">
    <location>
        <position position="1036"/>
    </location>
</feature>
<proteinExistence type="predicted"/>
<dbReference type="InterPro" id="IPR012334">
    <property type="entry name" value="Pectin_lyas_fold"/>
</dbReference>